<name>A0ABD5W0J3_9EURY</name>
<dbReference type="AlphaFoldDB" id="A0ABD5W0J3"/>
<gene>
    <name evidence="1" type="ORF">ACFQQG_13670</name>
</gene>
<dbReference type="EMBL" id="JBHSZI010000001">
    <property type="protein sequence ID" value="MFC7059038.1"/>
    <property type="molecule type" value="Genomic_DNA"/>
</dbReference>
<organism evidence="1 2">
    <name type="scientific">Halovenus salina</name>
    <dbReference type="NCBI Taxonomy" id="1510225"/>
    <lineage>
        <taxon>Archaea</taxon>
        <taxon>Methanobacteriati</taxon>
        <taxon>Methanobacteriota</taxon>
        <taxon>Stenosarchaea group</taxon>
        <taxon>Halobacteria</taxon>
        <taxon>Halobacteriales</taxon>
        <taxon>Haloarculaceae</taxon>
        <taxon>Halovenus</taxon>
    </lineage>
</organism>
<proteinExistence type="predicted"/>
<keyword evidence="2" id="KW-1185">Reference proteome</keyword>
<dbReference type="Proteomes" id="UP001596445">
    <property type="component" value="Unassembled WGS sequence"/>
</dbReference>
<reference evidence="1 2" key="1">
    <citation type="journal article" date="2019" name="Int. J. Syst. Evol. Microbiol.">
        <title>The Global Catalogue of Microorganisms (GCM) 10K type strain sequencing project: providing services to taxonomists for standard genome sequencing and annotation.</title>
        <authorList>
            <consortium name="The Broad Institute Genomics Platform"/>
            <consortium name="The Broad Institute Genome Sequencing Center for Infectious Disease"/>
            <person name="Wu L."/>
            <person name="Ma J."/>
        </authorList>
    </citation>
    <scope>NUCLEOTIDE SEQUENCE [LARGE SCALE GENOMIC DNA]</scope>
    <source>
        <strain evidence="1 2">JCM 30072</strain>
    </source>
</reference>
<evidence type="ECO:0000313" key="1">
    <source>
        <dbReference type="EMBL" id="MFC7059038.1"/>
    </source>
</evidence>
<comment type="caution">
    <text evidence="1">The sequence shown here is derived from an EMBL/GenBank/DDBJ whole genome shotgun (WGS) entry which is preliminary data.</text>
</comment>
<sequence length="114" mass="12560">MFFDETYSHAWNSLTTDDDITDFDGINAAYDPPTPIREQAADVLDAALTILGDTVSSLPYARVDYVHRDGALLLMELELIEPFLGLNRGPKAAECAADALLSYYDTVSTAWSRP</sequence>
<protein>
    <submittedName>
        <fullName evidence="1">Uncharacterized protein</fullName>
    </submittedName>
</protein>
<dbReference type="RefSeq" id="WP_382186001.1">
    <property type="nucleotide sequence ID" value="NZ_JBHSZI010000001.1"/>
</dbReference>
<accession>A0ABD5W0J3</accession>
<evidence type="ECO:0000313" key="2">
    <source>
        <dbReference type="Proteomes" id="UP001596445"/>
    </source>
</evidence>